<evidence type="ECO:0000256" key="1">
    <source>
        <dbReference type="ARBA" id="ARBA00023002"/>
    </source>
</evidence>
<dbReference type="InterPro" id="IPR023210">
    <property type="entry name" value="NADP_OxRdtase_dom"/>
</dbReference>
<reference evidence="3 4" key="1">
    <citation type="journal article" date="2013" name="ISME J.">
        <title>Comparative genomics of pathogenic lineages of Vibrio nigripulchritudo identifies virulence-associated traits.</title>
        <authorList>
            <person name="Goudenege D."/>
            <person name="Labreuche Y."/>
            <person name="Krin E."/>
            <person name="Ansquer D."/>
            <person name="Mangenot S."/>
            <person name="Calteau A."/>
            <person name="Medigue C."/>
            <person name="Mazel D."/>
            <person name="Polz M.F."/>
            <person name="Le Roux F."/>
        </authorList>
    </citation>
    <scope>NUCLEOTIDE SEQUENCE [LARGE SCALE GENOMIC DNA]</scope>
    <source>
        <strain evidence="3 4">SOn1</strain>
    </source>
</reference>
<comment type="caution">
    <text evidence="3">The sequence shown here is derived from an EMBL/GenBank/DDBJ whole genome shotgun (WGS) entry which is preliminary data.</text>
</comment>
<dbReference type="InterPro" id="IPR036812">
    <property type="entry name" value="NAD(P)_OxRdtase_dom_sf"/>
</dbReference>
<dbReference type="GO" id="GO:0016491">
    <property type="term" value="F:oxidoreductase activity"/>
    <property type="evidence" value="ECO:0007669"/>
    <property type="project" value="UniProtKB-KW"/>
</dbReference>
<name>A0AAV2VX25_9VIBR</name>
<feature type="domain" description="NADP-dependent oxidoreductase" evidence="2">
    <location>
        <begin position="16"/>
        <end position="316"/>
    </location>
</feature>
<dbReference type="RefSeq" id="WP_022613321.1">
    <property type="nucleotide sequence ID" value="NZ_LK391965.1"/>
</dbReference>
<dbReference type="PANTHER" id="PTHR43364">
    <property type="entry name" value="NADH-SPECIFIC METHYLGLYOXAL REDUCTASE-RELATED"/>
    <property type="match status" value="1"/>
</dbReference>
<sequence length="324" mass="36229">MKTYSLKSISKPVSAIGLGTMIFHPDTKQRDFSLLNAFVDNGGTYIDTAEVYGAVEEHGYSEMVIGDWLEANPEIRENIVLATKGLITGYCAPLHPGGAKVNPESVHRAIDGSLERLKTDYLDIWMFHRDDLSQPVGPLVDALDEEVKKGRIRAYGASNWSTERIQEAIDYARANGKAEMMSSSPHFSLAKANEPFWPETVVTSEKDKQWFTQNDFPLVAWSALGRGFFAKGDRQDTSDEDLVRVFYSDGNFERKERATELAQHKNLNMFEMALAYVLNQPFPVIALNGAETPEQVKTSLHAASLTLTQAEVDWLDLTSDNKPF</sequence>
<gene>
    <name evidence="3" type="ORF">VIBNISOn1_770059</name>
</gene>
<dbReference type="InterPro" id="IPR050523">
    <property type="entry name" value="AKR_Detox_Biosynth"/>
</dbReference>
<evidence type="ECO:0000313" key="4">
    <source>
        <dbReference type="Proteomes" id="UP000018211"/>
    </source>
</evidence>
<dbReference type="CDD" id="cd19082">
    <property type="entry name" value="AKR_AKR10A1_2"/>
    <property type="match status" value="1"/>
</dbReference>
<protein>
    <submittedName>
        <fullName evidence="3">Aldo/keto reductase</fullName>
    </submittedName>
</protein>
<evidence type="ECO:0000259" key="2">
    <source>
        <dbReference type="Pfam" id="PF00248"/>
    </source>
</evidence>
<dbReference type="AlphaFoldDB" id="A0AAV2VX25"/>
<dbReference type="EMBL" id="CAOF01000172">
    <property type="protein sequence ID" value="CCO49038.1"/>
    <property type="molecule type" value="Genomic_DNA"/>
</dbReference>
<dbReference type="PANTHER" id="PTHR43364:SF4">
    <property type="entry name" value="NAD(P)-LINKED OXIDOREDUCTASE SUPERFAMILY PROTEIN"/>
    <property type="match status" value="1"/>
</dbReference>
<proteinExistence type="predicted"/>
<dbReference type="SUPFAM" id="SSF51430">
    <property type="entry name" value="NAD(P)-linked oxidoreductase"/>
    <property type="match status" value="1"/>
</dbReference>
<dbReference type="Gene3D" id="3.20.20.100">
    <property type="entry name" value="NADP-dependent oxidoreductase domain"/>
    <property type="match status" value="1"/>
</dbReference>
<keyword evidence="1" id="KW-0560">Oxidoreductase</keyword>
<dbReference type="Proteomes" id="UP000018211">
    <property type="component" value="Unassembled WGS sequence"/>
</dbReference>
<dbReference type="GO" id="GO:0005829">
    <property type="term" value="C:cytosol"/>
    <property type="evidence" value="ECO:0007669"/>
    <property type="project" value="TreeGrafter"/>
</dbReference>
<dbReference type="Pfam" id="PF00248">
    <property type="entry name" value="Aldo_ket_red"/>
    <property type="match status" value="1"/>
</dbReference>
<accession>A0AAV2VX25</accession>
<evidence type="ECO:0000313" key="3">
    <source>
        <dbReference type="EMBL" id="CCO49038.1"/>
    </source>
</evidence>
<organism evidence="3 4">
    <name type="scientific">Vibrio nigripulchritudo SOn1</name>
    <dbReference type="NCBI Taxonomy" id="1238450"/>
    <lineage>
        <taxon>Bacteria</taxon>
        <taxon>Pseudomonadati</taxon>
        <taxon>Pseudomonadota</taxon>
        <taxon>Gammaproteobacteria</taxon>
        <taxon>Vibrionales</taxon>
        <taxon>Vibrionaceae</taxon>
        <taxon>Vibrio</taxon>
    </lineage>
</organism>